<evidence type="ECO:0000313" key="3">
    <source>
        <dbReference type="Proteomes" id="UP001221411"/>
    </source>
</evidence>
<dbReference type="Proteomes" id="UP001221411">
    <property type="component" value="Unassembled WGS sequence"/>
</dbReference>
<proteinExistence type="predicted"/>
<protein>
    <recommendedName>
        <fullName evidence="1">Phosphatidate phosphatase APP1 catalytic domain-containing protein</fullName>
    </recommendedName>
</protein>
<dbReference type="PANTHER" id="PTHR40861">
    <property type="entry name" value="DUF2183 DOMAIN-CONTAINING PROTEIN"/>
    <property type="match status" value="1"/>
</dbReference>
<sequence length="409" mass="45876">MGPNDFDKTAADATIATIERLLARHTDRTEEARILDLLRDARPRELDHLLGRLPLQRLVSSIDDRVVGPDNRTALFRLLCEERLGDLSISTRAALIFALQRGRTDTADETALGRILLGTRGAELTDLKNAIDDGGDYRDLQQLFFRDLDDDLLREKLFEHFRVAATPRADLKVLSDIDDTLYPNWKDARYPRTKEPRPYPGVRAFYNELDLAFSPHGDLGDLTFLTARPGDRVGFGEGITRKHLTALGLPHAKVLTGDFGHLATHDLMADKKYGSFIEYRKLFPEYTFVFCGDSGQGDAIAGARMMEHPGDGMRAVFIHDVVNTDAEGRAAWRAKGVAFNDTYIGHALDAHALGLLDRAALRRVADAALRDLHDVPFDDLGQREARWTEFRRDIARVNALLPEDEHLSP</sequence>
<evidence type="ECO:0000313" key="2">
    <source>
        <dbReference type="EMBL" id="MDC0749675.1"/>
    </source>
</evidence>
<dbReference type="EMBL" id="JAQNDO010000001">
    <property type="protein sequence ID" value="MDC0749675.1"/>
    <property type="molecule type" value="Genomic_DNA"/>
</dbReference>
<dbReference type="RefSeq" id="WP_271929787.1">
    <property type="nucleotide sequence ID" value="NZ_JAQNDO010000001.1"/>
</dbReference>
<feature type="domain" description="Phosphatidate phosphatase APP1 catalytic" evidence="1">
    <location>
        <begin position="172"/>
        <end position="319"/>
    </location>
</feature>
<gene>
    <name evidence="2" type="ORF">POL67_50560</name>
</gene>
<keyword evidence="3" id="KW-1185">Reference proteome</keyword>
<reference evidence="2 3" key="1">
    <citation type="submission" date="2022-11" db="EMBL/GenBank/DDBJ databases">
        <title>Minimal conservation of predation-associated metabolite biosynthetic gene clusters underscores biosynthetic potential of Myxococcota including descriptions for ten novel species: Archangium lansinium sp. nov., Myxococcus landrumus sp. nov., Nannocystis bai.</title>
        <authorList>
            <person name="Ahearne A."/>
            <person name="Stevens C."/>
            <person name="Dowd S."/>
        </authorList>
    </citation>
    <scope>NUCLEOTIDE SEQUENCE [LARGE SCALE GENOMIC DNA]</scope>
    <source>
        <strain evidence="2 3">RJM3</strain>
    </source>
</reference>
<comment type="caution">
    <text evidence="2">The sequence shown here is derived from an EMBL/GenBank/DDBJ whole genome shotgun (WGS) entry which is preliminary data.</text>
</comment>
<dbReference type="Pfam" id="PF09949">
    <property type="entry name" value="APP1_cat"/>
    <property type="match status" value="1"/>
</dbReference>
<dbReference type="InterPro" id="IPR019236">
    <property type="entry name" value="APP1_cat"/>
</dbReference>
<name>A0ABT5F6D8_9BACT</name>
<dbReference type="PANTHER" id="PTHR40861:SF1">
    <property type="entry name" value="PHOSPHATIDATE PHOSPHATASE APP1 CATALYTIC DOMAIN-CONTAINING PROTEIN"/>
    <property type="match status" value="1"/>
</dbReference>
<accession>A0ABT5F6D8</accession>
<evidence type="ECO:0000259" key="1">
    <source>
        <dbReference type="Pfam" id="PF09949"/>
    </source>
</evidence>
<organism evidence="2 3">
    <name type="scientific">Polyangium mundeleinium</name>
    <dbReference type="NCBI Taxonomy" id="2995306"/>
    <lineage>
        <taxon>Bacteria</taxon>
        <taxon>Pseudomonadati</taxon>
        <taxon>Myxococcota</taxon>
        <taxon>Polyangia</taxon>
        <taxon>Polyangiales</taxon>
        <taxon>Polyangiaceae</taxon>
        <taxon>Polyangium</taxon>
    </lineage>
</organism>